<dbReference type="GO" id="GO:0030313">
    <property type="term" value="C:cell envelope"/>
    <property type="evidence" value="ECO:0007669"/>
    <property type="project" value="UniProtKB-SubCell"/>
</dbReference>
<organism evidence="7 8">
    <name type="scientific">Chitinophaga rupis</name>
    <dbReference type="NCBI Taxonomy" id="573321"/>
    <lineage>
        <taxon>Bacteria</taxon>
        <taxon>Pseudomonadati</taxon>
        <taxon>Bacteroidota</taxon>
        <taxon>Chitinophagia</taxon>
        <taxon>Chitinophagales</taxon>
        <taxon>Chitinophagaceae</taxon>
        <taxon>Chitinophaga</taxon>
    </lineage>
</organism>
<evidence type="ECO:0000313" key="8">
    <source>
        <dbReference type="Proteomes" id="UP000198984"/>
    </source>
</evidence>
<dbReference type="InterPro" id="IPR013766">
    <property type="entry name" value="Thioredoxin_domain"/>
</dbReference>
<dbReference type="OrthoDB" id="750178at2"/>
<dbReference type="Gene3D" id="3.40.30.10">
    <property type="entry name" value="Glutaredoxin"/>
    <property type="match status" value="1"/>
</dbReference>
<evidence type="ECO:0000256" key="4">
    <source>
        <dbReference type="ARBA" id="ARBA00023284"/>
    </source>
</evidence>
<dbReference type="GO" id="GO:0016209">
    <property type="term" value="F:antioxidant activity"/>
    <property type="evidence" value="ECO:0007669"/>
    <property type="project" value="InterPro"/>
</dbReference>
<dbReference type="GO" id="GO:0016491">
    <property type="term" value="F:oxidoreductase activity"/>
    <property type="evidence" value="ECO:0007669"/>
    <property type="project" value="InterPro"/>
</dbReference>
<dbReference type="PANTHER" id="PTHR42852">
    <property type="entry name" value="THIOL:DISULFIDE INTERCHANGE PROTEIN DSBE"/>
    <property type="match status" value="1"/>
</dbReference>
<evidence type="ECO:0000256" key="3">
    <source>
        <dbReference type="ARBA" id="ARBA00023157"/>
    </source>
</evidence>
<keyword evidence="4" id="KW-0676">Redox-active center</keyword>
<dbReference type="Pfam" id="PF00578">
    <property type="entry name" value="AhpC-TSA"/>
    <property type="match status" value="1"/>
</dbReference>
<keyword evidence="3" id="KW-1015">Disulfide bond</keyword>
<reference evidence="7 8" key="1">
    <citation type="submission" date="2016-10" db="EMBL/GenBank/DDBJ databases">
        <authorList>
            <person name="de Groot N.N."/>
        </authorList>
    </citation>
    <scope>NUCLEOTIDE SEQUENCE [LARGE SCALE GENOMIC DNA]</scope>
    <source>
        <strain evidence="7 8">DSM 21039</strain>
    </source>
</reference>
<dbReference type="InterPro" id="IPR000866">
    <property type="entry name" value="AhpC/TSA"/>
</dbReference>
<comment type="subcellular location">
    <subcellularLocation>
        <location evidence="1">Cell envelope</location>
    </subcellularLocation>
</comment>
<dbReference type="EMBL" id="FOBB01000003">
    <property type="protein sequence ID" value="SEM13754.1"/>
    <property type="molecule type" value="Genomic_DNA"/>
</dbReference>
<dbReference type="AlphaFoldDB" id="A0A1H7VXH2"/>
<protein>
    <submittedName>
        <fullName evidence="7">Peroxiredoxin</fullName>
    </submittedName>
</protein>
<feature type="chain" id="PRO_5011570915" evidence="5">
    <location>
        <begin position="19"/>
        <end position="375"/>
    </location>
</feature>
<accession>A0A1H7VXH2</accession>
<evidence type="ECO:0000259" key="6">
    <source>
        <dbReference type="PROSITE" id="PS51352"/>
    </source>
</evidence>
<evidence type="ECO:0000256" key="2">
    <source>
        <dbReference type="ARBA" id="ARBA00022748"/>
    </source>
</evidence>
<evidence type="ECO:0000256" key="1">
    <source>
        <dbReference type="ARBA" id="ARBA00004196"/>
    </source>
</evidence>
<dbReference type="RefSeq" id="WP_089913329.1">
    <property type="nucleotide sequence ID" value="NZ_FOBB01000003.1"/>
</dbReference>
<keyword evidence="5" id="KW-0732">Signal</keyword>
<dbReference type="GO" id="GO:0017004">
    <property type="term" value="P:cytochrome complex assembly"/>
    <property type="evidence" value="ECO:0007669"/>
    <property type="project" value="UniProtKB-KW"/>
</dbReference>
<keyword evidence="8" id="KW-1185">Reference proteome</keyword>
<dbReference type="Proteomes" id="UP000198984">
    <property type="component" value="Unassembled WGS sequence"/>
</dbReference>
<gene>
    <name evidence="7" type="ORF">SAMN04488505_103480</name>
</gene>
<dbReference type="SUPFAM" id="SSF52833">
    <property type="entry name" value="Thioredoxin-like"/>
    <property type="match status" value="1"/>
</dbReference>
<dbReference type="CDD" id="cd02966">
    <property type="entry name" value="TlpA_like_family"/>
    <property type="match status" value="1"/>
</dbReference>
<dbReference type="InterPro" id="IPR036249">
    <property type="entry name" value="Thioredoxin-like_sf"/>
</dbReference>
<proteinExistence type="predicted"/>
<sequence>MRKLVTVLLCCVPLCMQAQVPFQITGKIGALKVPAKIVLSYTDSSENIITDSAILRNGRFEFSGRVAYPTRASLELYHQDGRSANGQPDILTVYLDSNPVKVTGKDSVKNAIVRGSKLNEQYTNLRAALKPFNDQFAALSEANASYAAEKGDTRAMMPGMKEQWAAVANKKIAVVKQFIADNPESYLSLEMLPMVLSLPYKPEEMEPAFNALAPAVRNTAAGKKMAEQIVRLKTTGVGSPAPDFVQNDTSGVPVRLSSFRGKYVLVDFWASWCHPCRADNPNLVKSFNQYKDKNFTVLGVSLDRPGDREKWLKAIHDDGLAWTNVSDLAFWKNAAAKLYGVHAIPQNYLVDPSGKIIAQNLHGEELDKKLNELLR</sequence>
<dbReference type="InterPro" id="IPR050553">
    <property type="entry name" value="Thioredoxin_ResA/DsbE_sf"/>
</dbReference>
<dbReference type="PROSITE" id="PS51352">
    <property type="entry name" value="THIOREDOXIN_2"/>
    <property type="match status" value="1"/>
</dbReference>
<name>A0A1H7VXH2_9BACT</name>
<dbReference type="STRING" id="573321.SAMN04488505_103480"/>
<feature type="signal peptide" evidence="5">
    <location>
        <begin position="1"/>
        <end position="18"/>
    </location>
</feature>
<evidence type="ECO:0000256" key="5">
    <source>
        <dbReference type="SAM" id="SignalP"/>
    </source>
</evidence>
<dbReference type="PANTHER" id="PTHR42852:SF6">
    <property type="entry name" value="THIOL:DISULFIDE INTERCHANGE PROTEIN DSBE"/>
    <property type="match status" value="1"/>
</dbReference>
<evidence type="ECO:0000313" key="7">
    <source>
        <dbReference type="EMBL" id="SEM13754.1"/>
    </source>
</evidence>
<feature type="domain" description="Thioredoxin" evidence="6">
    <location>
        <begin position="235"/>
        <end position="375"/>
    </location>
</feature>
<keyword evidence="2" id="KW-0201">Cytochrome c-type biogenesis</keyword>
<dbReference type="InterPro" id="IPR025380">
    <property type="entry name" value="DUF4369"/>
</dbReference>
<dbReference type="Pfam" id="PF14289">
    <property type="entry name" value="DUF4369"/>
    <property type="match status" value="1"/>
</dbReference>